<dbReference type="EMBL" id="ANOH01000095">
    <property type="protein sequence ID" value="EMI57344.1"/>
    <property type="molecule type" value="Genomic_DNA"/>
</dbReference>
<protein>
    <submittedName>
        <fullName evidence="1">Uncharacterized protein</fullName>
    </submittedName>
</protein>
<keyword evidence="2" id="KW-1185">Reference proteome</keyword>
<name>M5U7U7_9BACT</name>
<dbReference type="Proteomes" id="UP000011885">
    <property type="component" value="Unassembled WGS sequence"/>
</dbReference>
<reference evidence="1 2" key="1">
    <citation type="journal article" date="2013" name="Mar. Genomics">
        <title>Expression of sulfatases in Rhodopirellula baltica and the diversity of sulfatases in the genus Rhodopirellula.</title>
        <authorList>
            <person name="Wegner C.E."/>
            <person name="Richter-Heitmann T."/>
            <person name="Klindworth A."/>
            <person name="Klockow C."/>
            <person name="Richter M."/>
            <person name="Achstetter T."/>
            <person name="Glockner F.O."/>
            <person name="Harder J."/>
        </authorList>
    </citation>
    <scope>NUCLEOTIDE SEQUENCE [LARGE SCALE GENOMIC DNA]</scope>
    <source>
        <strain evidence="1 2">SM41</strain>
    </source>
</reference>
<comment type="caution">
    <text evidence="1">The sequence shown here is derived from an EMBL/GenBank/DDBJ whole genome shotgun (WGS) entry which is preliminary data.</text>
</comment>
<proteinExistence type="predicted"/>
<sequence length="46" mass="5214">MAPSGHRWSQGFSRLVFRSMGGTIRPLMGGTIQPLILFKNRLIQEK</sequence>
<evidence type="ECO:0000313" key="2">
    <source>
        <dbReference type="Proteomes" id="UP000011885"/>
    </source>
</evidence>
<gene>
    <name evidence="1" type="ORF">RSSM_01185</name>
</gene>
<accession>M5U7U7</accession>
<organism evidence="1 2">
    <name type="scientific">Rhodopirellula sallentina SM41</name>
    <dbReference type="NCBI Taxonomy" id="1263870"/>
    <lineage>
        <taxon>Bacteria</taxon>
        <taxon>Pseudomonadati</taxon>
        <taxon>Planctomycetota</taxon>
        <taxon>Planctomycetia</taxon>
        <taxon>Pirellulales</taxon>
        <taxon>Pirellulaceae</taxon>
        <taxon>Rhodopirellula</taxon>
    </lineage>
</organism>
<evidence type="ECO:0000313" key="1">
    <source>
        <dbReference type="EMBL" id="EMI57344.1"/>
    </source>
</evidence>
<dbReference type="AlphaFoldDB" id="M5U7U7"/>